<evidence type="ECO:0000259" key="2">
    <source>
        <dbReference type="Pfam" id="PF16538"/>
    </source>
</evidence>
<keyword evidence="5" id="KW-0969">Cilium</keyword>
<dbReference type="InterPro" id="IPR038180">
    <property type="entry name" value="FlgT_N_sf"/>
</dbReference>
<dbReference type="InterPro" id="IPR032388">
    <property type="entry name" value="FlgT_C"/>
</dbReference>
<sequence length="380" mass="41896">MLRLITLLMLLAIPSVRAAWVTVSGDATIVDGNITAARQQAIKHALSVAVVTNGGSISAQQTVTNGVLDQTAALSNNANYNQLEVVSERQRGNRLEVTVRVDLANNPADSCLANALKAPLYLPRAIVFDRKQLRYGQMEAFPQALSRKLADVIHANSNKVYPKLDLSNSVPSQIFNNEHRGDSASWLNQQTNTLYLLLPEVEDMAMSKAPSGFSSMWDKQKRDFRLKLSLIHSISGETIWQQDYQFNSEWDFDATASAQPDSDEFWQSIYGNAIVDVLKRATLDMDDALGCRPTMAQVIAKQGQRVILNLGRKSGVRTGDKFKVVLQHNFPDRVGQTRTVANATDVQVVIDQITDDTSTALLSARDEGANIQINDIALKN</sequence>
<evidence type="ECO:0000313" key="6">
    <source>
        <dbReference type="Proteomes" id="UP001201549"/>
    </source>
</evidence>
<feature type="domain" description="Flagellar assembly protein T C-terminal" evidence="2">
    <location>
        <begin position="303"/>
        <end position="379"/>
    </location>
</feature>
<dbReference type="InterPro" id="IPR032386">
    <property type="entry name" value="FlgT_M"/>
</dbReference>
<feature type="domain" description="Flagellar assembly protein T N-terminal" evidence="4">
    <location>
        <begin position="19"/>
        <end position="104"/>
    </location>
</feature>
<keyword evidence="5" id="KW-0966">Cell projection</keyword>
<dbReference type="Proteomes" id="UP001201549">
    <property type="component" value="Unassembled WGS sequence"/>
</dbReference>
<dbReference type="Gene3D" id="3.30.1660.40">
    <property type="entry name" value="FlgT, N-terminal domain"/>
    <property type="match status" value="1"/>
</dbReference>
<evidence type="ECO:0000259" key="4">
    <source>
        <dbReference type="Pfam" id="PF16548"/>
    </source>
</evidence>
<name>A0ABT2FKD0_9GAMM</name>
<dbReference type="RefSeq" id="WP_238895836.1">
    <property type="nucleotide sequence ID" value="NZ_JAKOGG010000004.1"/>
</dbReference>
<dbReference type="InterPro" id="IPR038165">
    <property type="entry name" value="FlgT_C_sf"/>
</dbReference>
<dbReference type="InterPro" id="IPR032370">
    <property type="entry name" value="FlgT_N"/>
</dbReference>
<dbReference type="Pfam" id="PF16548">
    <property type="entry name" value="FlgT_N"/>
    <property type="match status" value="1"/>
</dbReference>
<feature type="chain" id="PRO_5045681308" evidence="1">
    <location>
        <begin position="19"/>
        <end position="380"/>
    </location>
</feature>
<dbReference type="EMBL" id="JAKOGG010000004">
    <property type="protein sequence ID" value="MCS4556442.1"/>
    <property type="molecule type" value="Genomic_DNA"/>
</dbReference>
<keyword evidence="5" id="KW-0282">Flagellum</keyword>
<gene>
    <name evidence="5" type="ORF">L9G74_08335</name>
</gene>
<evidence type="ECO:0000313" key="5">
    <source>
        <dbReference type="EMBL" id="MCS4556442.1"/>
    </source>
</evidence>
<comment type="caution">
    <text evidence="5">The sequence shown here is derived from an EMBL/GenBank/DDBJ whole genome shotgun (WGS) entry which is preliminary data.</text>
</comment>
<evidence type="ECO:0000256" key="1">
    <source>
        <dbReference type="SAM" id="SignalP"/>
    </source>
</evidence>
<keyword evidence="1" id="KW-0732">Signal</keyword>
<dbReference type="Pfam" id="PF16539">
    <property type="entry name" value="FlgT_M"/>
    <property type="match status" value="1"/>
</dbReference>
<feature type="domain" description="Flagellar assembly protein T middle" evidence="3">
    <location>
        <begin position="110"/>
        <end position="257"/>
    </location>
</feature>
<feature type="signal peptide" evidence="1">
    <location>
        <begin position="1"/>
        <end position="18"/>
    </location>
</feature>
<dbReference type="Gene3D" id="2.40.10.410">
    <property type="entry name" value="FlgT, C-terminal domain"/>
    <property type="match status" value="1"/>
</dbReference>
<dbReference type="Pfam" id="PF16538">
    <property type="entry name" value="FlgT_C"/>
    <property type="match status" value="1"/>
</dbReference>
<reference evidence="6" key="2">
    <citation type="submission" date="2023-07" db="EMBL/GenBank/DDBJ databases">
        <title>Shewanella mangrovi sp. nov., an acetaldehyde- degrading bacterium isolated from mangrove sediment.</title>
        <authorList>
            <person name="Liu Y."/>
        </authorList>
    </citation>
    <scope>NUCLEOTIDE SEQUENCE [LARGE SCALE GENOMIC DNA]</scope>
    <source>
        <strain evidence="6">C32</strain>
    </source>
</reference>
<keyword evidence="6" id="KW-1185">Reference proteome</keyword>
<evidence type="ECO:0000259" key="3">
    <source>
        <dbReference type="Pfam" id="PF16539"/>
    </source>
</evidence>
<reference evidence="5 6" key="1">
    <citation type="submission" date="2022-02" db="EMBL/GenBank/DDBJ databases">
        <authorList>
            <person name="Zhuang L."/>
        </authorList>
    </citation>
    <scope>NUCLEOTIDE SEQUENCE [LARGE SCALE GENOMIC DNA]</scope>
    <source>
        <strain evidence="5 6">C32</strain>
    </source>
</reference>
<proteinExistence type="predicted"/>
<protein>
    <submittedName>
        <fullName evidence="5">Flagellar assembly protein FlgT</fullName>
    </submittedName>
</protein>
<dbReference type="Gene3D" id="3.40.50.10610">
    <property type="entry name" value="ABC-type transport auxiliary lipoprotein component"/>
    <property type="match status" value="1"/>
</dbReference>
<accession>A0ABT2FKD0</accession>
<organism evidence="5 6">
    <name type="scientific">Shewanella electrica</name>
    <dbReference type="NCBI Taxonomy" id="515560"/>
    <lineage>
        <taxon>Bacteria</taxon>
        <taxon>Pseudomonadati</taxon>
        <taxon>Pseudomonadota</taxon>
        <taxon>Gammaproteobacteria</taxon>
        <taxon>Alteromonadales</taxon>
        <taxon>Shewanellaceae</taxon>
        <taxon>Shewanella</taxon>
    </lineage>
</organism>